<name>A0AAV1RQN7_9ROSI</name>
<organism evidence="1 2">
    <name type="scientific">Dovyalis caffra</name>
    <dbReference type="NCBI Taxonomy" id="77055"/>
    <lineage>
        <taxon>Eukaryota</taxon>
        <taxon>Viridiplantae</taxon>
        <taxon>Streptophyta</taxon>
        <taxon>Embryophyta</taxon>
        <taxon>Tracheophyta</taxon>
        <taxon>Spermatophyta</taxon>
        <taxon>Magnoliopsida</taxon>
        <taxon>eudicotyledons</taxon>
        <taxon>Gunneridae</taxon>
        <taxon>Pentapetalae</taxon>
        <taxon>rosids</taxon>
        <taxon>fabids</taxon>
        <taxon>Malpighiales</taxon>
        <taxon>Salicaceae</taxon>
        <taxon>Flacourtieae</taxon>
        <taxon>Dovyalis</taxon>
    </lineage>
</organism>
<sequence>SPMPADTFGFFIDHLRCPPVILPWYTSSSRTRSIGRPGVLLLSITNSPSPLPVDHSA</sequence>
<proteinExistence type="predicted"/>
<evidence type="ECO:0000313" key="2">
    <source>
        <dbReference type="Proteomes" id="UP001314170"/>
    </source>
</evidence>
<evidence type="ECO:0000313" key="1">
    <source>
        <dbReference type="EMBL" id="CAK7338690.1"/>
    </source>
</evidence>
<keyword evidence="2" id="KW-1185">Reference proteome</keyword>
<reference evidence="1 2" key="1">
    <citation type="submission" date="2024-01" db="EMBL/GenBank/DDBJ databases">
        <authorList>
            <person name="Waweru B."/>
        </authorList>
    </citation>
    <scope>NUCLEOTIDE SEQUENCE [LARGE SCALE GENOMIC DNA]</scope>
</reference>
<dbReference type="EMBL" id="CAWUPB010001156">
    <property type="protein sequence ID" value="CAK7338690.1"/>
    <property type="molecule type" value="Genomic_DNA"/>
</dbReference>
<accession>A0AAV1RQN7</accession>
<comment type="caution">
    <text evidence="1">The sequence shown here is derived from an EMBL/GenBank/DDBJ whole genome shotgun (WGS) entry which is preliminary data.</text>
</comment>
<gene>
    <name evidence="1" type="ORF">DCAF_LOCUS13738</name>
</gene>
<protein>
    <submittedName>
        <fullName evidence="1">Uncharacterized protein</fullName>
    </submittedName>
</protein>
<dbReference type="Proteomes" id="UP001314170">
    <property type="component" value="Unassembled WGS sequence"/>
</dbReference>
<feature type="non-terminal residue" evidence="1">
    <location>
        <position position="1"/>
    </location>
</feature>
<dbReference type="AlphaFoldDB" id="A0AAV1RQN7"/>